<dbReference type="RefSeq" id="XP_009690940.1">
    <property type="nucleotide sequence ID" value="XM_009692645.1"/>
</dbReference>
<dbReference type="EMBL" id="AP011947">
    <property type="protein sequence ID" value="BAM40639.1"/>
    <property type="molecule type" value="Genomic_DNA"/>
</dbReference>
<dbReference type="VEuPathDB" id="PiroplasmaDB:TOT_020000893"/>
<gene>
    <name evidence="2" type="ORF">TOT_020000893</name>
</gene>
<evidence type="ECO:0000313" key="2">
    <source>
        <dbReference type="EMBL" id="BAM40639.1"/>
    </source>
</evidence>
<reference evidence="2 3" key="1">
    <citation type="journal article" date="2012" name="MBio">
        <title>Comparative genome analysis of three eukaryotic parasites with differing abilities to transform leukocytes reveals key mediators of Theileria-induced leukocyte transformation.</title>
        <authorList>
            <person name="Hayashida K."/>
            <person name="Hara Y."/>
            <person name="Abe T."/>
            <person name="Yamasaki C."/>
            <person name="Toyoda A."/>
            <person name="Kosuge T."/>
            <person name="Suzuki Y."/>
            <person name="Sato Y."/>
            <person name="Kawashima S."/>
            <person name="Katayama T."/>
            <person name="Wakaguri H."/>
            <person name="Inoue N."/>
            <person name="Homma K."/>
            <person name="Tada-Umezaki M."/>
            <person name="Yagi Y."/>
            <person name="Fujii Y."/>
            <person name="Habara T."/>
            <person name="Kanehisa M."/>
            <person name="Watanabe H."/>
            <person name="Ito K."/>
            <person name="Gojobori T."/>
            <person name="Sugawara H."/>
            <person name="Imanishi T."/>
            <person name="Weir W."/>
            <person name="Gardner M."/>
            <person name="Pain A."/>
            <person name="Shiels B."/>
            <person name="Hattori M."/>
            <person name="Nene V."/>
            <person name="Sugimoto C."/>
        </authorList>
    </citation>
    <scope>NUCLEOTIDE SEQUENCE [LARGE SCALE GENOMIC DNA]</scope>
    <source>
        <strain evidence="2 3">Shintoku</strain>
    </source>
</reference>
<dbReference type="AlphaFoldDB" id="J4DPG0"/>
<sequence length="109" mass="11734">MQEFKNTFTDWSVQVASKKRIGGRHQGPRVGVSNSGERGITDGEGGRANVKGPHVGEESAKRPTSGAIGAYIIVYGLKYAHSGRLRELIGAGYDGIQWNPAFTRGRPHA</sequence>
<proteinExistence type="predicted"/>
<dbReference type="GeneID" id="20715005"/>
<name>J4DPG0_THEOR</name>
<feature type="region of interest" description="Disordered" evidence="1">
    <location>
        <begin position="19"/>
        <end position="62"/>
    </location>
</feature>
<dbReference type="Proteomes" id="UP000003786">
    <property type="component" value="Chromosome 2"/>
</dbReference>
<dbReference type="KEGG" id="tot:TOT_020000893"/>
<evidence type="ECO:0000256" key="1">
    <source>
        <dbReference type="SAM" id="MobiDB-lite"/>
    </source>
</evidence>
<organism evidence="2 3">
    <name type="scientific">Theileria orientalis strain Shintoku</name>
    <dbReference type="NCBI Taxonomy" id="869250"/>
    <lineage>
        <taxon>Eukaryota</taxon>
        <taxon>Sar</taxon>
        <taxon>Alveolata</taxon>
        <taxon>Apicomplexa</taxon>
        <taxon>Aconoidasida</taxon>
        <taxon>Piroplasmida</taxon>
        <taxon>Theileriidae</taxon>
        <taxon>Theileria</taxon>
    </lineage>
</organism>
<accession>J4DPG0</accession>
<protein>
    <submittedName>
        <fullName evidence="2">Uncharacterized protein</fullName>
    </submittedName>
</protein>
<keyword evidence="3" id="KW-1185">Reference proteome</keyword>
<evidence type="ECO:0000313" key="3">
    <source>
        <dbReference type="Proteomes" id="UP000003786"/>
    </source>
</evidence>